<evidence type="ECO:0000313" key="9">
    <source>
        <dbReference type="Proteomes" id="UP001142393"/>
    </source>
</evidence>
<reference evidence="8 9" key="1">
    <citation type="journal article" date="2023" name="Proc. Natl. Acad. Sci. U.S.A.">
        <title>A global phylogenomic analysis of the shiitake genus Lentinula.</title>
        <authorList>
            <person name="Sierra-Patev S."/>
            <person name="Min B."/>
            <person name="Naranjo-Ortiz M."/>
            <person name="Looney B."/>
            <person name="Konkel Z."/>
            <person name="Slot J.C."/>
            <person name="Sakamoto Y."/>
            <person name="Steenwyk J.L."/>
            <person name="Rokas A."/>
            <person name="Carro J."/>
            <person name="Camarero S."/>
            <person name="Ferreira P."/>
            <person name="Molpeceres G."/>
            <person name="Ruiz-Duenas F.J."/>
            <person name="Serrano A."/>
            <person name="Henrissat B."/>
            <person name="Drula E."/>
            <person name="Hughes K.W."/>
            <person name="Mata J.L."/>
            <person name="Ishikawa N.K."/>
            <person name="Vargas-Isla R."/>
            <person name="Ushijima S."/>
            <person name="Smith C.A."/>
            <person name="Donoghue J."/>
            <person name="Ahrendt S."/>
            <person name="Andreopoulos W."/>
            <person name="He G."/>
            <person name="LaButti K."/>
            <person name="Lipzen A."/>
            <person name="Ng V."/>
            <person name="Riley R."/>
            <person name="Sandor L."/>
            <person name="Barry K."/>
            <person name="Martinez A.T."/>
            <person name="Xiao Y."/>
            <person name="Gibbons J.G."/>
            <person name="Terashima K."/>
            <person name="Grigoriev I.V."/>
            <person name="Hibbett D."/>
        </authorList>
    </citation>
    <scope>NUCLEOTIDE SEQUENCE [LARGE SCALE GENOMIC DNA]</scope>
    <source>
        <strain evidence="8 9">TFB7810</strain>
    </source>
</reference>
<feature type="transmembrane region" description="Helical" evidence="6">
    <location>
        <begin position="371"/>
        <end position="389"/>
    </location>
</feature>
<dbReference type="Proteomes" id="UP001142393">
    <property type="component" value="Unassembled WGS sequence"/>
</dbReference>
<feature type="transmembrane region" description="Helical" evidence="6">
    <location>
        <begin position="105"/>
        <end position="123"/>
    </location>
</feature>
<gene>
    <name evidence="8" type="ORF">DFH05DRAFT_688352</name>
</gene>
<dbReference type="PANTHER" id="PTHR23501:SF199">
    <property type="entry name" value="MFS EFFLUX TRANSPORTER INPD-RELATED"/>
    <property type="match status" value="1"/>
</dbReference>
<feature type="transmembrane region" description="Helical" evidence="6">
    <location>
        <begin position="135"/>
        <end position="154"/>
    </location>
</feature>
<evidence type="ECO:0000256" key="3">
    <source>
        <dbReference type="ARBA" id="ARBA00022989"/>
    </source>
</evidence>
<keyword evidence="4 6" id="KW-0472">Membrane</keyword>
<dbReference type="GO" id="GO:0022857">
    <property type="term" value="F:transmembrane transporter activity"/>
    <property type="evidence" value="ECO:0007669"/>
    <property type="project" value="InterPro"/>
</dbReference>
<feature type="transmembrane region" description="Helical" evidence="6">
    <location>
        <begin position="331"/>
        <end position="351"/>
    </location>
</feature>
<feature type="transmembrane region" description="Helical" evidence="6">
    <location>
        <begin position="263"/>
        <end position="282"/>
    </location>
</feature>
<evidence type="ECO:0000256" key="2">
    <source>
        <dbReference type="ARBA" id="ARBA00022692"/>
    </source>
</evidence>
<comment type="subcellular location">
    <subcellularLocation>
        <location evidence="1">Membrane</location>
        <topology evidence="1">Multi-pass membrane protein</topology>
    </subcellularLocation>
</comment>
<dbReference type="InterPro" id="IPR020846">
    <property type="entry name" value="MFS_dom"/>
</dbReference>
<evidence type="ECO:0000256" key="1">
    <source>
        <dbReference type="ARBA" id="ARBA00004141"/>
    </source>
</evidence>
<dbReference type="FunFam" id="1.20.1720.10:FF:000012">
    <property type="entry name" value="MFS toxin efflux pump (AflT)"/>
    <property type="match status" value="1"/>
</dbReference>
<keyword evidence="2 6" id="KW-0812">Transmembrane</keyword>
<feature type="transmembrane region" description="Helical" evidence="6">
    <location>
        <begin position="396"/>
        <end position="416"/>
    </location>
</feature>
<dbReference type="SUPFAM" id="SSF103473">
    <property type="entry name" value="MFS general substrate transporter"/>
    <property type="match status" value="1"/>
</dbReference>
<comment type="caution">
    <text evidence="8">The sequence shown here is derived from an EMBL/GenBank/DDBJ whole genome shotgun (WGS) entry which is preliminary data.</text>
</comment>
<dbReference type="Gene3D" id="1.20.1250.20">
    <property type="entry name" value="MFS general substrate transporter like domains"/>
    <property type="match status" value="2"/>
</dbReference>
<feature type="transmembrane region" description="Helical" evidence="6">
    <location>
        <begin position="532"/>
        <end position="550"/>
    </location>
</feature>
<dbReference type="PROSITE" id="PS50850">
    <property type="entry name" value="MFS"/>
    <property type="match status" value="1"/>
</dbReference>
<name>A0A9W8P9C0_9AGAR</name>
<organism evidence="8 9">
    <name type="scientific">Lentinula detonsa</name>
    <dbReference type="NCBI Taxonomy" id="2804962"/>
    <lineage>
        <taxon>Eukaryota</taxon>
        <taxon>Fungi</taxon>
        <taxon>Dikarya</taxon>
        <taxon>Basidiomycota</taxon>
        <taxon>Agaricomycotina</taxon>
        <taxon>Agaricomycetes</taxon>
        <taxon>Agaricomycetidae</taxon>
        <taxon>Agaricales</taxon>
        <taxon>Marasmiineae</taxon>
        <taxon>Omphalotaceae</taxon>
        <taxon>Lentinula</taxon>
    </lineage>
</organism>
<keyword evidence="9" id="KW-1185">Reference proteome</keyword>
<feature type="domain" description="Major facilitator superfamily (MFS) profile" evidence="7">
    <location>
        <begin position="70"/>
        <end position="559"/>
    </location>
</feature>
<evidence type="ECO:0000256" key="5">
    <source>
        <dbReference type="SAM" id="MobiDB-lite"/>
    </source>
</evidence>
<evidence type="ECO:0000256" key="6">
    <source>
        <dbReference type="SAM" id="Phobius"/>
    </source>
</evidence>
<protein>
    <submittedName>
        <fullName evidence="8">MFS general substrate transporter</fullName>
    </submittedName>
</protein>
<keyword evidence="3 6" id="KW-1133">Transmembrane helix</keyword>
<dbReference type="InterPro" id="IPR036259">
    <property type="entry name" value="MFS_trans_sf"/>
</dbReference>
<feature type="transmembrane region" description="Helical" evidence="6">
    <location>
        <begin position="160"/>
        <end position="185"/>
    </location>
</feature>
<dbReference type="FunFam" id="1.20.1250.20:FF:000196">
    <property type="entry name" value="MFS toxin efflux pump (AflT)"/>
    <property type="match status" value="1"/>
</dbReference>
<evidence type="ECO:0000313" key="8">
    <source>
        <dbReference type="EMBL" id="KAJ3749538.1"/>
    </source>
</evidence>
<dbReference type="GO" id="GO:0005886">
    <property type="term" value="C:plasma membrane"/>
    <property type="evidence" value="ECO:0007669"/>
    <property type="project" value="TreeGrafter"/>
</dbReference>
<feature type="transmembrane region" description="Helical" evidence="6">
    <location>
        <begin position="294"/>
        <end position="311"/>
    </location>
</feature>
<dbReference type="Pfam" id="PF07690">
    <property type="entry name" value="MFS_1"/>
    <property type="match status" value="1"/>
</dbReference>
<evidence type="ECO:0000256" key="4">
    <source>
        <dbReference type="ARBA" id="ARBA00023136"/>
    </source>
</evidence>
<dbReference type="CDD" id="cd17502">
    <property type="entry name" value="MFS_Azr1_MDR_like"/>
    <property type="match status" value="1"/>
</dbReference>
<dbReference type="EMBL" id="JANVFU010000002">
    <property type="protein sequence ID" value="KAJ3749538.1"/>
    <property type="molecule type" value="Genomic_DNA"/>
</dbReference>
<sequence length="574" mass="61324">MASSVSVSEETKSVIADEAVLQKSKSSSVVDQEPIPLKDEGKSGSVIGKAENHPDKLTVQYASGSRLAIITLGVCLGLFVVALDSTIISTVIPTITTVFDSLGDVGWYGSAYLLVLASLQPSFGKIYTVFNLKAVYLVALVVFEVGSIVCATATSSLMFIIGRAVAGVGASALLSGSMNIIAYAVPLEKRAAYNAGVSSMFTIASIVGPLLGGVFTDDVSWRWSFWINLPVGGLAFFIVAFYFTPPARKSEFTLKEKIAKLDFLGALSFVGGTICLLLALQWGGATYPWKDSRVWGLFLGFGLIMPIFAYIQVKRGNRATMPVSIMKQRTVLVSTLYSFLYSMASYTHIYYLPLYFQAVEGISAVGSGIRLIPYLVFNTLVAILMGMYVNRTGYYYYLLWIGATFYTVGSGLLSTLDVNSSTAQWLSFEIITGLGRGSGQIPFVAVQVVLTAEEVPIGSSLVMLSTSLGGAVALSISQSIFNNDLRREVSRYAPTIDPDTVLNAGATQFSDIVPADALGGVLKAYSKAIDTVLIPPIAFAGLSLIIALGIERLSVKESRKPSANAEADVQNVEA</sequence>
<dbReference type="AlphaFoldDB" id="A0A9W8P9C0"/>
<feature type="region of interest" description="Disordered" evidence="5">
    <location>
        <begin position="22"/>
        <end position="49"/>
    </location>
</feature>
<accession>A0A9W8P9C0</accession>
<evidence type="ECO:0000259" key="7">
    <source>
        <dbReference type="PROSITE" id="PS50850"/>
    </source>
</evidence>
<feature type="transmembrane region" description="Helical" evidence="6">
    <location>
        <begin position="192"/>
        <end position="211"/>
    </location>
</feature>
<dbReference type="InterPro" id="IPR011701">
    <property type="entry name" value="MFS"/>
</dbReference>
<feature type="transmembrane region" description="Helical" evidence="6">
    <location>
        <begin position="67"/>
        <end position="93"/>
    </location>
</feature>
<proteinExistence type="predicted"/>
<dbReference type="PANTHER" id="PTHR23501">
    <property type="entry name" value="MAJOR FACILITATOR SUPERFAMILY"/>
    <property type="match status" value="1"/>
</dbReference>
<feature type="transmembrane region" description="Helical" evidence="6">
    <location>
        <begin position="223"/>
        <end position="243"/>
    </location>
</feature>